<dbReference type="Proteomes" id="UP000008206">
    <property type="component" value="Chromosome"/>
</dbReference>
<evidence type="ECO:0000313" key="2">
    <source>
        <dbReference type="EMBL" id="ADN15138.1"/>
    </source>
</evidence>
<dbReference type="EMBL" id="CP002198">
    <property type="protein sequence ID" value="ADN15138.1"/>
    <property type="molecule type" value="Genomic_DNA"/>
</dbReference>
<feature type="region of interest" description="Disordered" evidence="1">
    <location>
        <begin position="163"/>
        <end position="212"/>
    </location>
</feature>
<dbReference type="STRING" id="497965.Cyan7822_3184"/>
<name>E0UBS3_GLOV7</name>
<dbReference type="RefSeq" id="WP_013323231.1">
    <property type="nucleotide sequence ID" value="NC_014501.1"/>
</dbReference>
<gene>
    <name evidence="2" type="ordered locus">Cyan7822_3184</name>
</gene>
<proteinExistence type="predicted"/>
<protein>
    <submittedName>
        <fullName evidence="2">Uncharacterized protein</fullName>
    </submittedName>
</protein>
<evidence type="ECO:0000313" key="3">
    <source>
        <dbReference type="Proteomes" id="UP000008206"/>
    </source>
</evidence>
<organism evidence="2 3">
    <name type="scientific">Gloeothece verrucosa (strain PCC 7822)</name>
    <name type="common">Cyanothece sp. (strain PCC 7822)</name>
    <dbReference type="NCBI Taxonomy" id="497965"/>
    <lineage>
        <taxon>Bacteria</taxon>
        <taxon>Bacillati</taxon>
        <taxon>Cyanobacteriota</taxon>
        <taxon>Cyanophyceae</taxon>
        <taxon>Oscillatoriophycideae</taxon>
        <taxon>Chroococcales</taxon>
        <taxon>Aphanothecaceae</taxon>
        <taxon>Gloeothece</taxon>
        <taxon>Gloeothece verrucosa</taxon>
    </lineage>
</organism>
<evidence type="ECO:0000256" key="1">
    <source>
        <dbReference type="SAM" id="MobiDB-lite"/>
    </source>
</evidence>
<dbReference type="AlphaFoldDB" id="E0UBS3"/>
<dbReference type="HOGENOM" id="CLU_099780_0_0_3"/>
<keyword evidence="3" id="KW-1185">Reference proteome</keyword>
<dbReference type="eggNOG" id="ENOG5031KNS">
    <property type="taxonomic scope" value="Bacteria"/>
</dbReference>
<dbReference type="OrthoDB" id="463567at2"/>
<accession>E0UBS3</accession>
<feature type="compositionally biased region" description="Low complexity" evidence="1">
    <location>
        <begin position="169"/>
        <end position="187"/>
    </location>
</feature>
<sequence length="212" mass="24061">MLPPKPRKRKLPQLILAMVIGFLLVLGGGLIKQVALGQQTVVSQYLRPEFVADQIYTKLNYLPKENQYLNKETGKPVPENTLLNRFIRYHQDIVKRPTRFRLDWQLTLADYLGVNQEIKEERYPGRSTLTVNPMEADIKIIQSLNRRQREELVEVLVSIYDVDPEKPSTPEQSPNSPSNPTQTTPQATPTPTPTTPKKPSLSKPGDANLLVP</sequence>
<reference evidence="3" key="1">
    <citation type="journal article" date="2011" name="MBio">
        <title>Novel metabolic attributes of the genus Cyanothece, comprising a group of unicellular nitrogen-fixing Cyanobacteria.</title>
        <authorList>
            <person name="Bandyopadhyay A."/>
            <person name="Elvitigala T."/>
            <person name="Welsh E."/>
            <person name="Stockel J."/>
            <person name="Liberton M."/>
            <person name="Min H."/>
            <person name="Sherman L.A."/>
            <person name="Pakrasi H.B."/>
        </authorList>
    </citation>
    <scope>NUCLEOTIDE SEQUENCE [LARGE SCALE GENOMIC DNA]</scope>
    <source>
        <strain evidence="3">PCC 7822</strain>
    </source>
</reference>
<dbReference type="KEGG" id="cyj:Cyan7822_3184"/>